<accession>A0A1Y5TT73</accession>
<dbReference type="STRING" id="315423.SAMN04488020_1247"/>
<proteinExistence type="predicted"/>
<protein>
    <submittedName>
        <fullName evidence="1">Transposase</fullName>
    </submittedName>
</protein>
<evidence type="ECO:0000313" key="2">
    <source>
        <dbReference type="Proteomes" id="UP000193870"/>
    </source>
</evidence>
<dbReference type="EMBL" id="FWFV01000021">
    <property type="protein sequence ID" value="SLN71876.1"/>
    <property type="molecule type" value="Genomic_DNA"/>
</dbReference>
<dbReference type="AlphaFoldDB" id="A0A1Y5TT73"/>
<gene>
    <name evidence="1" type="ORF">PAM7066_03692</name>
</gene>
<dbReference type="PANTHER" id="PTHR33055">
    <property type="entry name" value="TRANSPOSASE FOR INSERTION SEQUENCE ELEMENT IS1111A"/>
    <property type="match status" value="1"/>
</dbReference>
<reference evidence="1 2" key="1">
    <citation type="submission" date="2017-03" db="EMBL/GenBank/DDBJ databases">
        <authorList>
            <person name="Afonso C.L."/>
            <person name="Miller P.J."/>
            <person name="Scott M.A."/>
            <person name="Spackman E."/>
            <person name="Goraichik I."/>
            <person name="Dimitrov K.M."/>
            <person name="Suarez D.L."/>
            <person name="Swayne D.E."/>
        </authorList>
    </citation>
    <scope>NUCLEOTIDE SEQUENCE [LARGE SCALE GENOMIC DNA]</scope>
    <source>
        <strain evidence="1 2">CECT 7066</strain>
    </source>
</reference>
<dbReference type="Proteomes" id="UP000193870">
    <property type="component" value="Unassembled WGS sequence"/>
</dbReference>
<name>A0A1Y5TT73_9RHOB</name>
<organism evidence="1 2">
    <name type="scientific">Palleronia marisminoris</name>
    <dbReference type="NCBI Taxonomy" id="315423"/>
    <lineage>
        <taxon>Bacteria</taxon>
        <taxon>Pseudomonadati</taxon>
        <taxon>Pseudomonadota</taxon>
        <taxon>Alphaproteobacteria</taxon>
        <taxon>Rhodobacterales</taxon>
        <taxon>Roseobacteraceae</taxon>
        <taxon>Palleronia</taxon>
    </lineage>
</organism>
<dbReference type="InterPro" id="IPR047650">
    <property type="entry name" value="Transpos_IS110"/>
</dbReference>
<dbReference type="PANTHER" id="PTHR33055:SF3">
    <property type="entry name" value="PUTATIVE TRANSPOSASE FOR IS117-RELATED"/>
    <property type="match status" value="1"/>
</dbReference>
<sequence length="143" mass="15706">MHGADGTGRAVPHKKLRGAQVLEFFGQFPASVVAMEACGGAHFCGREIGRLGHDVRLIPPADVKPFVKRQNSDAADAEAICEAALRPTMRFVPVKSEETQDAAMVFRVHELLIRRWTQAIRTWLPQSCSIARDSRRASGGNLQ</sequence>
<evidence type="ECO:0000313" key="1">
    <source>
        <dbReference type="EMBL" id="SLN71876.1"/>
    </source>
</evidence>
<keyword evidence="2" id="KW-1185">Reference proteome</keyword>